<dbReference type="EMBL" id="VRLW01000001">
    <property type="protein sequence ID" value="KAA1258160.1"/>
    <property type="molecule type" value="Genomic_DNA"/>
</dbReference>
<dbReference type="AlphaFoldDB" id="A0A5B1CEZ2"/>
<evidence type="ECO:0000313" key="3">
    <source>
        <dbReference type="Proteomes" id="UP000322699"/>
    </source>
</evidence>
<comment type="caution">
    <text evidence="2">The sequence shown here is derived from an EMBL/GenBank/DDBJ whole genome shotgun (WGS) entry which is preliminary data.</text>
</comment>
<proteinExistence type="predicted"/>
<name>A0A5B1CEZ2_9BACT</name>
<evidence type="ECO:0000313" key="2">
    <source>
        <dbReference type="EMBL" id="KAA1258160.1"/>
    </source>
</evidence>
<keyword evidence="3" id="KW-1185">Reference proteome</keyword>
<reference evidence="2 3" key="1">
    <citation type="submission" date="2019-08" db="EMBL/GenBank/DDBJ databases">
        <title>Deep-cultivation of Planctomycetes and their phenomic and genomic characterization uncovers novel biology.</title>
        <authorList>
            <person name="Wiegand S."/>
            <person name="Jogler M."/>
            <person name="Boedeker C."/>
            <person name="Pinto D."/>
            <person name="Vollmers J."/>
            <person name="Rivas-Marin E."/>
            <person name="Kohn T."/>
            <person name="Peeters S.H."/>
            <person name="Heuer A."/>
            <person name="Rast P."/>
            <person name="Oberbeckmann S."/>
            <person name="Bunk B."/>
            <person name="Jeske O."/>
            <person name="Meyerdierks A."/>
            <person name="Storesund J.E."/>
            <person name="Kallscheuer N."/>
            <person name="Luecker S."/>
            <person name="Lage O.M."/>
            <person name="Pohl T."/>
            <person name="Merkel B.J."/>
            <person name="Hornburger P."/>
            <person name="Mueller R.-W."/>
            <person name="Bruemmer F."/>
            <person name="Labrenz M."/>
            <person name="Spormann A.M."/>
            <person name="Op Den Camp H."/>
            <person name="Overmann J."/>
            <person name="Amann R."/>
            <person name="Jetten M.S.M."/>
            <person name="Mascher T."/>
            <person name="Medema M.H."/>
            <person name="Devos D.P."/>
            <person name="Kaster A.-K."/>
            <person name="Ovreas L."/>
            <person name="Rohde M."/>
            <person name="Galperin M.Y."/>
            <person name="Jogler C."/>
        </authorList>
    </citation>
    <scope>NUCLEOTIDE SEQUENCE [LARGE SCALE GENOMIC DNA]</scope>
    <source>
        <strain evidence="2 3">LF1</strain>
    </source>
</reference>
<organism evidence="2 3">
    <name type="scientific">Rubripirellula obstinata</name>
    <dbReference type="NCBI Taxonomy" id="406547"/>
    <lineage>
        <taxon>Bacteria</taxon>
        <taxon>Pseudomonadati</taxon>
        <taxon>Planctomycetota</taxon>
        <taxon>Planctomycetia</taxon>
        <taxon>Pirellulales</taxon>
        <taxon>Pirellulaceae</taxon>
        <taxon>Rubripirellula</taxon>
    </lineage>
</organism>
<feature type="region of interest" description="Disordered" evidence="1">
    <location>
        <begin position="1"/>
        <end position="38"/>
    </location>
</feature>
<accession>A0A5B1CEZ2</accession>
<evidence type="ECO:0000256" key="1">
    <source>
        <dbReference type="SAM" id="MobiDB-lite"/>
    </source>
</evidence>
<protein>
    <submittedName>
        <fullName evidence="2">Uncharacterized protein</fullName>
    </submittedName>
</protein>
<dbReference type="Proteomes" id="UP000322699">
    <property type="component" value="Unassembled WGS sequence"/>
</dbReference>
<gene>
    <name evidence="2" type="ORF">LF1_06750</name>
</gene>
<sequence length="38" mass="3730">MVASRTKRASSTGPASGSVMGESNPAMPPIGTTAPDVL</sequence>